<protein>
    <submittedName>
        <fullName evidence="2">Uncharacterized protein</fullName>
    </submittedName>
</protein>
<gene>
    <name evidence="2" type="primary">Necator_chrIV.g17147</name>
    <name evidence="2" type="ORF">RB195_003849</name>
</gene>
<comment type="caution">
    <text evidence="2">The sequence shown here is derived from an EMBL/GenBank/DDBJ whole genome shotgun (WGS) entry which is preliminary data.</text>
</comment>
<dbReference type="Proteomes" id="UP001303046">
    <property type="component" value="Unassembled WGS sequence"/>
</dbReference>
<feature type="region of interest" description="Disordered" evidence="1">
    <location>
        <begin position="1"/>
        <end position="38"/>
    </location>
</feature>
<evidence type="ECO:0000256" key="1">
    <source>
        <dbReference type="SAM" id="MobiDB-lite"/>
    </source>
</evidence>
<reference evidence="2 3" key="1">
    <citation type="submission" date="2023-08" db="EMBL/GenBank/DDBJ databases">
        <title>A Necator americanus chromosomal reference genome.</title>
        <authorList>
            <person name="Ilik V."/>
            <person name="Petrzelkova K.J."/>
            <person name="Pardy F."/>
            <person name="Fuh T."/>
            <person name="Niatou-Singa F.S."/>
            <person name="Gouil Q."/>
            <person name="Baker L."/>
            <person name="Ritchie M.E."/>
            <person name="Jex A.R."/>
            <person name="Gazzola D."/>
            <person name="Li H."/>
            <person name="Toshio Fujiwara R."/>
            <person name="Zhan B."/>
            <person name="Aroian R.V."/>
            <person name="Pafco B."/>
            <person name="Schwarz E.M."/>
        </authorList>
    </citation>
    <scope>NUCLEOTIDE SEQUENCE [LARGE SCALE GENOMIC DNA]</scope>
    <source>
        <strain evidence="2 3">Aroian</strain>
        <tissue evidence="2">Whole animal</tissue>
    </source>
</reference>
<evidence type="ECO:0000313" key="2">
    <source>
        <dbReference type="EMBL" id="KAK6752684.1"/>
    </source>
</evidence>
<name>A0ABR1DQI1_NECAM</name>
<proteinExistence type="predicted"/>
<keyword evidence="3" id="KW-1185">Reference proteome</keyword>
<organism evidence="2 3">
    <name type="scientific">Necator americanus</name>
    <name type="common">Human hookworm</name>
    <dbReference type="NCBI Taxonomy" id="51031"/>
    <lineage>
        <taxon>Eukaryota</taxon>
        <taxon>Metazoa</taxon>
        <taxon>Ecdysozoa</taxon>
        <taxon>Nematoda</taxon>
        <taxon>Chromadorea</taxon>
        <taxon>Rhabditida</taxon>
        <taxon>Rhabditina</taxon>
        <taxon>Rhabditomorpha</taxon>
        <taxon>Strongyloidea</taxon>
        <taxon>Ancylostomatidae</taxon>
        <taxon>Bunostominae</taxon>
        <taxon>Necator</taxon>
    </lineage>
</organism>
<feature type="compositionally biased region" description="Basic and acidic residues" evidence="1">
    <location>
        <begin position="12"/>
        <end position="23"/>
    </location>
</feature>
<accession>A0ABR1DQI1</accession>
<sequence length="66" mass="7214">MVYFSSKCLSRKYSDSRRRRDDGSEMSGISEMGSASGGCDAMMIDSKGNMYRTAGRVSSSQEKNGL</sequence>
<feature type="compositionally biased region" description="Low complexity" evidence="1">
    <location>
        <begin position="25"/>
        <end position="38"/>
    </location>
</feature>
<dbReference type="EMBL" id="JAVFWL010000004">
    <property type="protein sequence ID" value="KAK6752684.1"/>
    <property type="molecule type" value="Genomic_DNA"/>
</dbReference>
<evidence type="ECO:0000313" key="3">
    <source>
        <dbReference type="Proteomes" id="UP001303046"/>
    </source>
</evidence>